<evidence type="ECO:0000256" key="4">
    <source>
        <dbReference type="ARBA" id="ARBA00022840"/>
    </source>
</evidence>
<keyword evidence="5 8" id="KW-0648">Protein biosynthesis</keyword>
<keyword evidence="11" id="KW-1185">Reference proteome</keyword>
<organism evidence="10 11">
    <name type="scientific">Streptomyces paromomycinus</name>
    <name type="common">Streptomyces rimosus subsp. paromomycinus</name>
    <dbReference type="NCBI Taxonomy" id="92743"/>
    <lineage>
        <taxon>Bacteria</taxon>
        <taxon>Bacillati</taxon>
        <taxon>Actinomycetota</taxon>
        <taxon>Actinomycetes</taxon>
        <taxon>Kitasatosporales</taxon>
        <taxon>Streptomycetaceae</taxon>
        <taxon>Streptomyces</taxon>
    </lineage>
</organism>
<evidence type="ECO:0000256" key="6">
    <source>
        <dbReference type="ARBA" id="ARBA00023146"/>
    </source>
</evidence>
<dbReference type="InterPro" id="IPR033721">
    <property type="entry name" value="ProRS_core_arch_euk"/>
</dbReference>
<keyword evidence="2 8" id="KW-0436">Ligase</keyword>
<keyword evidence="6 8" id="KW-0030">Aminoacyl-tRNA synthetase</keyword>
<dbReference type="InterPro" id="IPR016061">
    <property type="entry name" value="Pro-tRNA_ligase_II_C"/>
</dbReference>
<dbReference type="Pfam" id="PF03129">
    <property type="entry name" value="HGTP_anticodon"/>
    <property type="match status" value="1"/>
</dbReference>
<accession>A0A401W045</accession>
<proteinExistence type="inferred from homology"/>
<comment type="caution">
    <text evidence="10">The sequence shown here is derived from an EMBL/GenBank/DDBJ whole genome shotgun (WGS) entry which is preliminary data.</text>
</comment>
<evidence type="ECO:0000256" key="8">
    <source>
        <dbReference type="HAMAP-Rule" id="MF_01571"/>
    </source>
</evidence>
<dbReference type="HAMAP" id="MF_01571">
    <property type="entry name" value="Pro_tRNA_synth_type3"/>
    <property type="match status" value="1"/>
</dbReference>
<dbReference type="PRINTS" id="PR01046">
    <property type="entry name" value="TRNASYNTHPRO"/>
</dbReference>
<dbReference type="InterPro" id="IPR036621">
    <property type="entry name" value="Anticodon-bd_dom_sf"/>
</dbReference>
<dbReference type="InterPro" id="IPR002316">
    <property type="entry name" value="Pro-tRNA-ligase_IIa"/>
</dbReference>
<evidence type="ECO:0000256" key="3">
    <source>
        <dbReference type="ARBA" id="ARBA00022741"/>
    </source>
</evidence>
<dbReference type="GO" id="GO:0005737">
    <property type="term" value="C:cytoplasm"/>
    <property type="evidence" value="ECO:0007669"/>
    <property type="project" value="UniProtKB-SubCell"/>
</dbReference>
<dbReference type="EMBL" id="BHZD01000001">
    <property type="protein sequence ID" value="GCD42713.1"/>
    <property type="molecule type" value="Genomic_DNA"/>
</dbReference>
<sequence>MRAMAKAPVLTPQADDFPRWYQDLISKAELADNGPVRGTMVIRPYGYGLWERMQRELDARIKEAGAQNAYFPLLIPQSYLTREAEHVEGFAPELAVVTHGGGKELEEPAVVRPTSETIVNEYFSKWVQSYRDLPLLVNQWANVVRWEMRPRVFLRTTEFLWQEGHTAHATYEEARDYAARIHRDVYADFMVNVLAVDVTAGRKTPAERFAGAINTLTLEAMMGDGKALQMATSHELGQNFARAFHTQYLSKEGTQELVWQTSWGSTTRMIGALVMSHGDDHGLRVPPRLAAVQAVVLAVKGDDAVLAEVRRIGDTLRAAGVRVHVDDRTDIPFGRRAVDWELKGVPIRVEVGPRDLENGTAVLVRRIPGGKEPVRIDALASLLPASLEEDQALLLRQSRERRQSRTSDVTTAEEAVEAAASGGWARIPWAALGPEGEARLAERAATVRCLVAEDGSVPDTDDAPGTIAVVARAY</sequence>
<evidence type="ECO:0000259" key="9">
    <source>
        <dbReference type="PROSITE" id="PS50862"/>
    </source>
</evidence>
<keyword evidence="4 8" id="KW-0067">ATP-binding</keyword>
<dbReference type="InterPro" id="IPR004499">
    <property type="entry name" value="Pro-tRNA-ligase_IIa_arc-type"/>
</dbReference>
<evidence type="ECO:0000256" key="2">
    <source>
        <dbReference type="ARBA" id="ARBA00022598"/>
    </source>
</evidence>
<dbReference type="PANTHER" id="PTHR43382">
    <property type="entry name" value="PROLYL-TRNA SYNTHETASE"/>
    <property type="match status" value="1"/>
</dbReference>
<dbReference type="GO" id="GO:0004827">
    <property type="term" value="F:proline-tRNA ligase activity"/>
    <property type="evidence" value="ECO:0007669"/>
    <property type="project" value="UniProtKB-UniRule"/>
</dbReference>
<dbReference type="GO" id="GO:0006433">
    <property type="term" value="P:prolyl-tRNA aminoacylation"/>
    <property type="evidence" value="ECO:0007669"/>
    <property type="project" value="UniProtKB-UniRule"/>
</dbReference>
<dbReference type="SMART" id="SM00946">
    <property type="entry name" value="ProRS-C_1"/>
    <property type="match status" value="1"/>
</dbReference>
<dbReference type="InterPro" id="IPR004154">
    <property type="entry name" value="Anticodon-bd"/>
</dbReference>
<dbReference type="Gene3D" id="3.40.50.800">
    <property type="entry name" value="Anticodon-binding domain"/>
    <property type="match status" value="1"/>
</dbReference>
<dbReference type="PANTHER" id="PTHR43382:SF3">
    <property type="entry name" value="PROLINE--TRNA LIGASE, CHLOROPLASTIC_MITOCHONDRIAL"/>
    <property type="match status" value="1"/>
</dbReference>
<dbReference type="Pfam" id="PF00587">
    <property type="entry name" value="tRNA-synt_2b"/>
    <property type="match status" value="1"/>
</dbReference>
<comment type="catalytic activity">
    <reaction evidence="7 8">
        <text>tRNA(Pro) + L-proline + ATP = L-prolyl-tRNA(Pro) + AMP + diphosphate</text>
        <dbReference type="Rhea" id="RHEA:14305"/>
        <dbReference type="Rhea" id="RHEA-COMP:9700"/>
        <dbReference type="Rhea" id="RHEA-COMP:9702"/>
        <dbReference type="ChEBI" id="CHEBI:30616"/>
        <dbReference type="ChEBI" id="CHEBI:33019"/>
        <dbReference type="ChEBI" id="CHEBI:60039"/>
        <dbReference type="ChEBI" id="CHEBI:78442"/>
        <dbReference type="ChEBI" id="CHEBI:78532"/>
        <dbReference type="ChEBI" id="CHEBI:456215"/>
        <dbReference type="EC" id="6.1.1.15"/>
    </reaction>
</comment>
<name>A0A401W045_STREY</name>
<dbReference type="InterPro" id="IPR002314">
    <property type="entry name" value="aa-tRNA-synt_IIb"/>
</dbReference>
<dbReference type="InterPro" id="IPR006195">
    <property type="entry name" value="aa-tRNA-synth_II"/>
</dbReference>
<feature type="domain" description="Aminoacyl-transfer RNA synthetases class-II family profile" evidence="9">
    <location>
        <begin position="37"/>
        <end position="286"/>
    </location>
</feature>
<evidence type="ECO:0000256" key="7">
    <source>
        <dbReference type="ARBA" id="ARBA00047671"/>
    </source>
</evidence>
<evidence type="ECO:0000313" key="10">
    <source>
        <dbReference type="EMBL" id="GCD42713.1"/>
    </source>
</evidence>
<keyword evidence="1 8" id="KW-0963">Cytoplasm</keyword>
<evidence type="ECO:0000313" key="11">
    <source>
        <dbReference type="Proteomes" id="UP000286746"/>
    </source>
</evidence>
<comment type="similarity">
    <text evidence="8">Belongs to the class-II aminoacyl-tRNA synthetase family. ProS type 3 subfamily.</text>
</comment>
<dbReference type="GO" id="GO:0005524">
    <property type="term" value="F:ATP binding"/>
    <property type="evidence" value="ECO:0007669"/>
    <property type="project" value="UniProtKB-UniRule"/>
</dbReference>
<dbReference type="GO" id="GO:0017101">
    <property type="term" value="C:aminoacyl-tRNA synthetase multienzyme complex"/>
    <property type="evidence" value="ECO:0007669"/>
    <property type="project" value="TreeGrafter"/>
</dbReference>
<dbReference type="Gene3D" id="3.30.930.10">
    <property type="entry name" value="Bira Bifunctional Protein, Domain 2"/>
    <property type="match status" value="1"/>
</dbReference>
<dbReference type="SUPFAM" id="SSF52954">
    <property type="entry name" value="Class II aaRS ABD-related"/>
    <property type="match status" value="1"/>
</dbReference>
<dbReference type="CDD" id="cd00778">
    <property type="entry name" value="ProRS_core_arch_euk"/>
    <property type="match status" value="1"/>
</dbReference>
<dbReference type="Proteomes" id="UP000286746">
    <property type="component" value="Unassembled WGS sequence"/>
</dbReference>
<reference evidence="10 11" key="1">
    <citation type="submission" date="2018-11" db="EMBL/GenBank/DDBJ databases">
        <title>Whole genome sequence of Streptomyces paromomycinus NBRC 15454(T).</title>
        <authorList>
            <person name="Komaki H."/>
            <person name="Tamura T."/>
        </authorList>
    </citation>
    <scope>NUCLEOTIDE SEQUENCE [LARGE SCALE GENOMIC DNA]</scope>
    <source>
        <strain evidence="10 11">NBRC 15454</strain>
    </source>
</reference>
<dbReference type="InterPro" id="IPR045864">
    <property type="entry name" value="aa-tRNA-synth_II/BPL/LPL"/>
</dbReference>
<evidence type="ECO:0000256" key="5">
    <source>
        <dbReference type="ARBA" id="ARBA00022917"/>
    </source>
</evidence>
<dbReference type="NCBIfam" id="TIGR00408">
    <property type="entry name" value="proS_fam_I"/>
    <property type="match status" value="1"/>
</dbReference>
<dbReference type="FunFam" id="3.30.930.10:FF:000037">
    <property type="entry name" value="Proline--tRNA ligase"/>
    <property type="match status" value="1"/>
</dbReference>
<dbReference type="AlphaFoldDB" id="A0A401W045"/>
<dbReference type="SUPFAM" id="SSF55681">
    <property type="entry name" value="Class II aaRS and biotin synthetases"/>
    <property type="match status" value="1"/>
</dbReference>
<evidence type="ECO:0000256" key="1">
    <source>
        <dbReference type="ARBA" id="ARBA00022490"/>
    </source>
</evidence>
<dbReference type="EC" id="6.1.1.15" evidence="8"/>
<keyword evidence="3 8" id="KW-0547">Nucleotide-binding</keyword>
<dbReference type="PROSITE" id="PS50862">
    <property type="entry name" value="AA_TRNA_LIGASE_II"/>
    <property type="match status" value="1"/>
</dbReference>
<comment type="subcellular location">
    <subcellularLocation>
        <location evidence="8">Cytoplasm</location>
    </subcellularLocation>
</comment>
<gene>
    <name evidence="10" type="primary">proS_2</name>
    <name evidence="8" type="synonym">proS</name>
    <name evidence="10" type="ORF">GKJPGBOP_02382</name>
</gene>
<protein>
    <recommendedName>
        <fullName evidence="8">Proline--tRNA ligase</fullName>
        <ecNumber evidence="8">6.1.1.15</ecNumber>
    </recommendedName>
    <alternativeName>
        <fullName evidence="8">Prolyl-tRNA synthetase</fullName>
        <shortName evidence="8">ProRS</shortName>
    </alternativeName>
</protein>
<comment type="function">
    <text evidence="8">Catalyzes the attachment of proline to tRNA(Pro) in a two-step reaction: proline is first activated by ATP to form Pro-AMP and then transferred to the acceptor end of tRNA(Pro).</text>
</comment>
<comment type="subunit">
    <text evidence="8">Homodimer.</text>
</comment>
<comment type="domain">
    <text evidence="8">Consists of three domains: the N-terminal catalytic domain, the anticodon-binding domain and the C-terminal extension.</text>
</comment>